<feature type="compositionally biased region" description="Low complexity" evidence="9">
    <location>
        <begin position="269"/>
        <end position="278"/>
    </location>
</feature>
<name>A0ABT7T3D8_9MICO</name>
<evidence type="ECO:0000256" key="2">
    <source>
        <dbReference type="ARBA" id="ARBA00012438"/>
    </source>
</evidence>
<evidence type="ECO:0000313" key="12">
    <source>
        <dbReference type="EMBL" id="MDM7884093.1"/>
    </source>
</evidence>
<evidence type="ECO:0000256" key="10">
    <source>
        <dbReference type="SAM" id="Phobius"/>
    </source>
</evidence>
<dbReference type="InterPro" id="IPR011712">
    <property type="entry name" value="Sig_transdc_His_kin_sub3_dim/P"/>
</dbReference>
<keyword evidence="7" id="KW-0067">ATP-binding</keyword>
<evidence type="ECO:0000256" key="6">
    <source>
        <dbReference type="ARBA" id="ARBA00022777"/>
    </source>
</evidence>
<dbReference type="RefSeq" id="WP_289457635.1">
    <property type="nucleotide sequence ID" value="NZ_JAUCML010000002.1"/>
</dbReference>
<dbReference type="Gene3D" id="1.20.5.1930">
    <property type="match status" value="1"/>
</dbReference>
<dbReference type="EMBL" id="JAUCML010000002">
    <property type="protein sequence ID" value="MDM7884093.1"/>
    <property type="molecule type" value="Genomic_DNA"/>
</dbReference>
<dbReference type="GO" id="GO:0016301">
    <property type="term" value="F:kinase activity"/>
    <property type="evidence" value="ECO:0007669"/>
    <property type="project" value="UniProtKB-KW"/>
</dbReference>
<dbReference type="PANTHER" id="PTHR24421:SF10">
    <property type="entry name" value="NITRATE_NITRITE SENSOR PROTEIN NARQ"/>
    <property type="match status" value="1"/>
</dbReference>
<feature type="region of interest" description="Disordered" evidence="9">
    <location>
        <begin position="269"/>
        <end position="309"/>
    </location>
</feature>
<keyword evidence="10" id="KW-0812">Transmembrane</keyword>
<keyword evidence="6 12" id="KW-0418">Kinase</keyword>
<evidence type="ECO:0000256" key="3">
    <source>
        <dbReference type="ARBA" id="ARBA00022553"/>
    </source>
</evidence>
<dbReference type="Gene3D" id="3.30.565.10">
    <property type="entry name" value="Histidine kinase-like ATPase, C-terminal domain"/>
    <property type="match status" value="1"/>
</dbReference>
<dbReference type="EC" id="2.7.13.3" evidence="2"/>
<feature type="transmembrane region" description="Helical" evidence="10">
    <location>
        <begin position="33"/>
        <end position="51"/>
    </location>
</feature>
<evidence type="ECO:0000313" key="13">
    <source>
        <dbReference type="Proteomes" id="UP001237823"/>
    </source>
</evidence>
<feature type="domain" description="Signal transduction histidine kinase subgroup 3 dimerisation and phosphoacceptor" evidence="11">
    <location>
        <begin position="199"/>
        <end position="262"/>
    </location>
</feature>
<protein>
    <recommendedName>
        <fullName evidence="2">histidine kinase</fullName>
        <ecNumber evidence="2">2.7.13.3</ecNumber>
    </recommendedName>
</protein>
<keyword evidence="4" id="KW-0808">Transferase</keyword>
<feature type="transmembrane region" description="Helical" evidence="10">
    <location>
        <begin position="154"/>
        <end position="175"/>
    </location>
</feature>
<evidence type="ECO:0000256" key="4">
    <source>
        <dbReference type="ARBA" id="ARBA00022679"/>
    </source>
</evidence>
<keyword evidence="13" id="KW-1185">Reference proteome</keyword>
<evidence type="ECO:0000259" key="11">
    <source>
        <dbReference type="Pfam" id="PF07730"/>
    </source>
</evidence>
<evidence type="ECO:0000256" key="5">
    <source>
        <dbReference type="ARBA" id="ARBA00022741"/>
    </source>
</evidence>
<comment type="catalytic activity">
    <reaction evidence="1">
        <text>ATP + protein L-histidine = ADP + protein N-phospho-L-histidine.</text>
        <dbReference type="EC" id="2.7.13.3"/>
    </reaction>
</comment>
<evidence type="ECO:0000256" key="8">
    <source>
        <dbReference type="ARBA" id="ARBA00023012"/>
    </source>
</evidence>
<gene>
    <name evidence="12" type="ORF">QUG92_03155</name>
</gene>
<accession>A0ABT7T3D8</accession>
<proteinExistence type="predicted"/>
<sequence length="422" mass="43967">MIFQAAVATGALPRPHRWIERLVDAPDLRTRRVLRAAALSFPLVVTAWSTWYDALAAREAPDAGQLLAFLAGGLSLYLVRRLPVVPSVVAPLVWAATGSCSFVMVMAVVLGARRPRGWLLVLGAYTVLHPLGLVPVPCSFRAGHVALPEETAPLLGVVLPALVGGAVGEASRLVALREDRLRLAAEVAAARAADVVAHERLRLSRDMHDLVGQNVSRMTLHASAIAARSADAEARSLATRIADTGADLLEDVHFVVGLLRDGADGADRATGADAADGAHVASSSGPDIGTGPRARSSRSWQESIDAAERDGTVVRRHGPAAGPIARTAGLDDASSAVLDAVLAEALHNATKHAPGAAVDVRGEIWPDLVRVLVENPVTDHAPALPSGGHGLAVAAERAASVGGRVTHGVVGERFRVTVEVPR</sequence>
<feature type="transmembrane region" description="Helical" evidence="10">
    <location>
        <begin position="117"/>
        <end position="134"/>
    </location>
</feature>
<evidence type="ECO:0000256" key="1">
    <source>
        <dbReference type="ARBA" id="ARBA00000085"/>
    </source>
</evidence>
<dbReference type="InterPro" id="IPR036890">
    <property type="entry name" value="HATPase_C_sf"/>
</dbReference>
<organism evidence="12 13">
    <name type="scientific">Curtobacterium citri</name>
    <dbReference type="NCBI Taxonomy" id="3055139"/>
    <lineage>
        <taxon>Bacteria</taxon>
        <taxon>Bacillati</taxon>
        <taxon>Actinomycetota</taxon>
        <taxon>Actinomycetes</taxon>
        <taxon>Micrococcales</taxon>
        <taxon>Microbacteriaceae</taxon>
        <taxon>Curtobacterium</taxon>
    </lineage>
</organism>
<keyword evidence="3" id="KW-0597">Phosphoprotein</keyword>
<dbReference type="InterPro" id="IPR050482">
    <property type="entry name" value="Sensor_HK_TwoCompSys"/>
</dbReference>
<keyword evidence="8" id="KW-0902">Two-component regulatory system</keyword>
<feature type="transmembrane region" description="Helical" evidence="10">
    <location>
        <begin position="92"/>
        <end position="110"/>
    </location>
</feature>
<keyword evidence="10" id="KW-0472">Membrane</keyword>
<dbReference type="PANTHER" id="PTHR24421">
    <property type="entry name" value="NITRATE/NITRITE SENSOR PROTEIN NARX-RELATED"/>
    <property type="match status" value="1"/>
</dbReference>
<evidence type="ECO:0000256" key="7">
    <source>
        <dbReference type="ARBA" id="ARBA00022840"/>
    </source>
</evidence>
<comment type="caution">
    <text evidence="12">The sequence shown here is derived from an EMBL/GenBank/DDBJ whole genome shotgun (WGS) entry which is preliminary data.</text>
</comment>
<dbReference type="SUPFAM" id="SSF55874">
    <property type="entry name" value="ATPase domain of HSP90 chaperone/DNA topoisomerase II/histidine kinase"/>
    <property type="match status" value="1"/>
</dbReference>
<reference evidence="12 13" key="1">
    <citation type="submission" date="2023-06" db="EMBL/GenBank/DDBJ databases">
        <authorList>
            <person name="Feng G."/>
            <person name="Li J."/>
            <person name="Zhu H."/>
        </authorList>
    </citation>
    <scope>NUCLEOTIDE SEQUENCE [LARGE SCALE GENOMIC DNA]</scope>
    <source>
        <strain evidence="12 13">RHCKG23</strain>
    </source>
</reference>
<evidence type="ECO:0000256" key="9">
    <source>
        <dbReference type="SAM" id="MobiDB-lite"/>
    </source>
</evidence>
<keyword evidence="10" id="KW-1133">Transmembrane helix</keyword>
<keyword evidence="5" id="KW-0547">Nucleotide-binding</keyword>
<dbReference type="Proteomes" id="UP001237823">
    <property type="component" value="Unassembled WGS sequence"/>
</dbReference>
<dbReference type="Pfam" id="PF07730">
    <property type="entry name" value="HisKA_3"/>
    <property type="match status" value="1"/>
</dbReference>